<dbReference type="GO" id="GO:0103016">
    <property type="term" value="F:tRNA-uridine 2-sulfurtransferase activity"/>
    <property type="evidence" value="ECO:0007669"/>
    <property type="project" value="UniProtKB-EC"/>
</dbReference>
<organism evidence="12 13">
    <name type="scientific">Stenotrophobium rhamnosiphilum</name>
    <dbReference type="NCBI Taxonomy" id="2029166"/>
    <lineage>
        <taxon>Bacteria</taxon>
        <taxon>Pseudomonadati</taxon>
        <taxon>Pseudomonadota</taxon>
        <taxon>Gammaproteobacteria</taxon>
        <taxon>Nevskiales</taxon>
        <taxon>Nevskiaceae</taxon>
        <taxon>Stenotrophobium</taxon>
    </lineage>
</organism>
<dbReference type="AlphaFoldDB" id="A0A2T5MH67"/>
<dbReference type="InterPro" id="IPR001763">
    <property type="entry name" value="Rhodanese-like_dom"/>
</dbReference>
<keyword evidence="3 10" id="KW-0808">Transferase</keyword>
<keyword evidence="7 10" id="KW-0694">RNA-binding</keyword>
<dbReference type="Pfam" id="PF20259">
    <property type="entry name" value="tRNA_Me_trans_M"/>
    <property type="match status" value="1"/>
</dbReference>
<dbReference type="NCBIfam" id="TIGR00420">
    <property type="entry name" value="trmU"/>
    <property type="match status" value="1"/>
</dbReference>
<sequence>MNAPHVVVGMSGGVDSSVSAWLLKQQGYRVSGLFMVNWTEDEEGYCTSADDFQDARAVCDELGIPLHKADFSKEYRERVFSQFLADYAAGKTPNPDVLCNREVKFQPFREHALRLGADFIATGHYAKIEHGADGARLLQAVDGNKDQTYFLAAVNRSQFDRVLFPIGGYTKPEVRDFAKAAGLPNHRKKDSTGICFIGEREFREFLQNYLKPHPGPILDDQGQRIGEHQGLMYYTLGQRKGLNIGGVRGAIEAPWYVIAKETDRNTLLVSQDANHARLMSQTVITEPFQWIRKPNPLPANLHARIRHRQALQACSAITRDDGRVEVHFAQAQRAATAGQYLVLYDGAECLGGGEIESAN</sequence>
<proteinExistence type="inferred from homology"/>
<feature type="domain" description="Rhodanese" evidence="11">
    <location>
        <begin position="6"/>
        <end position="47"/>
    </location>
</feature>
<evidence type="ECO:0000256" key="5">
    <source>
        <dbReference type="ARBA" id="ARBA00022741"/>
    </source>
</evidence>
<dbReference type="InterPro" id="IPR004506">
    <property type="entry name" value="MnmA-like"/>
</dbReference>
<dbReference type="GO" id="GO:0000049">
    <property type="term" value="F:tRNA binding"/>
    <property type="evidence" value="ECO:0007669"/>
    <property type="project" value="UniProtKB-KW"/>
</dbReference>
<dbReference type="SUPFAM" id="SSF52402">
    <property type="entry name" value="Adenine nucleotide alpha hydrolases-like"/>
    <property type="match status" value="1"/>
</dbReference>
<keyword evidence="13" id="KW-1185">Reference proteome</keyword>
<comment type="caution">
    <text evidence="10">Lacks conserved residue(s) required for the propagation of feature annotation.</text>
</comment>
<dbReference type="FunFam" id="3.40.50.620:FF:000004">
    <property type="entry name" value="tRNA-specific 2-thiouridylase MnmA"/>
    <property type="match status" value="1"/>
</dbReference>
<dbReference type="Gene3D" id="2.40.30.10">
    <property type="entry name" value="Translation factors"/>
    <property type="match status" value="1"/>
</dbReference>
<evidence type="ECO:0000256" key="4">
    <source>
        <dbReference type="ARBA" id="ARBA00022694"/>
    </source>
</evidence>
<keyword evidence="6 10" id="KW-0067">ATP-binding</keyword>
<evidence type="ECO:0000259" key="11">
    <source>
        <dbReference type="PROSITE" id="PS50206"/>
    </source>
</evidence>
<evidence type="ECO:0000256" key="7">
    <source>
        <dbReference type="ARBA" id="ARBA00022884"/>
    </source>
</evidence>
<dbReference type="PANTHER" id="PTHR11933">
    <property type="entry name" value="TRNA 5-METHYLAMINOMETHYL-2-THIOURIDYLATE -METHYLTRANSFERASE"/>
    <property type="match status" value="1"/>
</dbReference>
<evidence type="ECO:0000256" key="1">
    <source>
        <dbReference type="ARBA" id="ARBA00022490"/>
    </source>
</evidence>
<name>A0A2T5MH67_9GAMM</name>
<dbReference type="EMBL" id="QANS01000002">
    <property type="protein sequence ID" value="PTU31932.1"/>
    <property type="molecule type" value="Genomic_DNA"/>
</dbReference>
<evidence type="ECO:0000256" key="8">
    <source>
        <dbReference type="ARBA" id="ARBA00023157"/>
    </source>
</evidence>
<comment type="similarity">
    <text evidence="10">Belongs to the MnmA/TRMU family.</text>
</comment>
<dbReference type="OrthoDB" id="9800696at2"/>
<evidence type="ECO:0000256" key="2">
    <source>
        <dbReference type="ARBA" id="ARBA00022555"/>
    </source>
</evidence>
<dbReference type="Gene3D" id="3.40.50.620">
    <property type="entry name" value="HUPs"/>
    <property type="match status" value="1"/>
</dbReference>
<feature type="binding site" evidence="10">
    <location>
        <position position="123"/>
    </location>
    <ligand>
        <name>ATP</name>
        <dbReference type="ChEBI" id="CHEBI:30616"/>
    </ligand>
</feature>
<dbReference type="GO" id="GO:0005524">
    <property type="term" value="F:ATP binding"/>
    <property type="evidence" value="ECO:0007669"/>
    <property type="project" value="UniProtKB-KW"/>
</dbReference>
<dbReference type="NCBIfam" id="NF001138">
    <property type="entry name" value="PRK00143.1"/>
    <property type="match status" value="1"/>
</dbReference>
<evidence type="ECO:0000313" key="12">
    <source>
        <dbReference type="EMBL" id="PTU31932.1"/>
    </source>
</evidence>
<evidence type="ECO:0000256" key="3">
    <source>
        <dbReference type="ARBA" id="ARBA00022679"/>
    </source>
</evidence>
<feature type="site" description="Interaction with tRNA" evidence="10">
    <location>
        <position position="339"/>
    </location>
</feature>
<feature type="site" description="Interaction with tRNA" evidence="10">
    <location>
        <position position="124"/>
    </location>
</feature>
<keyword evidence="4 10" id="KW-0819">tRNA processing</keyword>
<keyword evidence="5 10" id="KW-0547">Nucleotide-binding</keyword>
<dbReference type="CDD" id="cd01998">
    <property type="entry name" value="MnmA_TRMU-like"/>
    <property type="match status" value="1"/>
</dbReference>
<protein>
    <recommendedName>
        <fullName evidence="10">tRNA-specific 2-thiouridylase MnmA</fullName>
        <ecNumber evidence="10">2.8.1.13</ecNumber>
    </recommendedName>
</protein>
<dbReference type="InterPro" id="IPR046885">
    <property type="entry name" value="MnmA-like_C"/>
</dbReference>
<comment type="caution">
    <text evidence="12">The sequence shown here is derived from an EMBL/GenBank/DDBJ whole genome shotgun (WGS) entry which is preliminary data.</text>
</comment>
<feature type="active site" description="Nucleophile" evidence="10">
    <location>
        <position position="99"/>
    </location>
</feature>
<dbReference type="InterPro" id="IPR023382">
    <property type="entry name" value="MnmA-like_central_sf"/>
</dbReference>
<evidence type="ECO:0000256" key="10">
    <source>
        <dbReference type="HAMAP-Rule" id="MF_00144"/>
    </source>
</evidence>
<dbReference type="PANTHER" id="PTHR11933:SF5">
    <property type="entry name" value="MITOCHONDRIAL TRNA-SPECIFIC 2-THIOURIDYLASE 1"/>
    <property type="match status" value="1"/>
</dbReference>
<dbReference type="EC" id="2.8.1.13" evidence="10"/>
<dbReference type="Pfam" id="PF20258">
    <property type="entry name" value="tRNA_Me_trans_C"/>
    <property type="match status" value="1"/>
</dbReference>
<feature type="region of interest" description="Interaction with tRNA" evidence="10">
    <location>
        <begin position="145"/>
        <end position="147"/>
    </location>
</feature>
<evidence type="ECO:0000256" key="9">
    <source>
        <dbReference type="ARBA" id="ARBA00051542"/>
    </source>
</evidence>
<dbReference type="GO" id="GO:0002143">
    <property type="term" value="P:tRNA wobble position uridine thiolation"/>
    <property type="evidence" value="ECO:0007669"/>
    <property type="project" value="TreeGrafter"/>
</dbReference>
<evidence type="ECO:0000313" key="13">
    <source>
        <dbReference type="Proteomes" id="UP000244248"/>
    </source>
</evidence>
<dbReference type="HAMAP" id="MF_00144">
    <property type="entry name" value="tRNA_thiouridyl_MnmA"/>
    <property type="match status" value="1"/>
</dbReference>
<keyword evidence="1 10" id="KW-0963">Cytoplasm</keyword>
<reference evidence="12 13" key="1">
    <citation type="submission" date="2018-04" db="EMBL/GenBank/DDBJ databases">
        <title>Novel species isolated from glacier.</title>
        <authorList>
            <person name="Liu Q."/>
            <person name="Xin Y.-H."/>
        </authorList>
    </citation>
    <scope>NUCLEOTIDE SEQUENCE [LARGE SCALE GENOMIC DNA]</scope>
    <source>
        <strain evidence="12 13">GT1R17</strain>
    </source>
</reference>
<accession>A0A2T5MH67</accession>
<feature type="binding site" evidence="10">
    <location>
        <position position="35"/>
    </location>
    <ligand>
        <name>ATP</name>
        <dbReference type="ChEBI" id="CHEBI:30616"/>
    </ligand>
</feature>
<dbReference type="Gene3D" id="2.30.30.280">
    <property type="entry name" value="Adenine nucleotide alpha hydrolases-like domains"/>
    <property type="match status" value="1"/>
</dbReference>
<evidence type="ECO:0000256" key="6">
    <source>
        <dbReference type="ARBA" id="ARBA00022840"/>
    </source>
</evidence>
<dbReference type="GO" id="GO:0005737">
    <property type="term" value="C:cytoplasm"/>
    <property type="evidence" value="ECO:0007669"/>
    <property type="project" value="UniProtKB-SubCell"/>
</dbReference>
<feature type="region of interest" description="Interaction with target base in tRNA" evidence="10">
    <location>
        <begin position="94"/>
        <end position="96"/>
    </location>
</feature>
<feature type="binding site" evidence="10">
    <location>
        <begin position="9"/>
        <end position="16"/>
    </location>
    <ligand>
        <name>ATP</name>
        <dbReference type="ChEBI" id="CHEBI:30616"/>
    </ligand>
</feature>
<keyword evidence="2 10" id="KW-0820">tRNA-binding</keyword>
<dbReference type="InterPro" id="IPR046884">
    <property type="entry name" value="MnmA-like_central"/>
</dbReference>
<dbReference type="Pfam" id="PF03054">
    <property type="entry name" value="tRNA_Me_trans"/>
    <property type="match status" value="1"/>
</dbReference>
<feature type="active site" description="Cysteine persulfide intermediate" evidence="10">
    <location>
        <position position="195"/>
    </location>
</feature>
<comment type="function">
    <text evidence="10">Catalyzes the 2-thiolation of uridine at the wobble position (U34) of tRNA, leading to the formation of s(2)U34.</text>
</comment>
<dbReference type="Proteomes" id="UP000244248">
    <property type="component" value="Unassembled WGS sequence"/>
</dbReference>
<comment type="catalytic activity">
    <reaction evidence="9 10">
        <text>S-sulfanyl-L-cysteinyl-[protein] + uridine(34) in tRNA + AH2 + ATP = 2-thiouridine(34) in tRNA + L-cysteinyl-[protein] + A + AMP + diphosphate + H(+)</text>
        <dbReference type="Rhea" id="RHEA:47032"/>
        <dbReference type="Rhea" id="RHEA-COMP:10131"/>
        <dbReference type="Rhea" id="RHEA-COMP:11726"/>
        <dbReference type="Rhea" id="RHEA-COMP:11727"/>
        <dbReference type="Rhea" id="RHEA-COMP:11728"/>
        <dbReference type="ChEBI" id="CHEBI:13193"/>
        <dbReference type="ChEBI" id="CHEBI:15378"/>
        <dbReference type="ChEBI" id="CHEBI:17499"/>
        <dbReference type="ChEBI" id="CHEBI:29950"/>
        <dbReference type="ChEBI" id="CHEBI:30616"/>
        <dbReference type="ChEBI" id="CHEBI:33019"/>
        <dbReference type="ChEBI" id="CHEBI:61963"/>
        <dbReference type="ChEBI" id="CHEBI:65315"/>
        <dbReference type="ChEBI" id="CHEBI:87170"/>
        <dbReference type="ChEBI" id="CHEBI:456215"/>
        <dbReference type="EC" id="2.8.1.13"/>
    </reaction>
</comment>
<dbReference type="PROSITE" id="PS50206">
    <property type="entry name" value="RHODANESE_3"/>
    <property type="match status" value="1"/>
</dbReference>
<keyword evidence="8" id="KW-1015">Disulfide bond</keyword>
<gene>
    <name evidence="10" type="primary">mnmA</name>
    <name evidence="12" type="ORF">CJD38_04405</name>
</gene>
<comment type="subcellular location">
    <subcellularLocation>
        <location evidence="10">Cytoplasm</location>
    </subcellularLocation>
</comment>
<dbReference type="FunFam" id="2.30.30.280:FF:000001">
    <property type="entry name" value="tRNA-specific 2-thiouridylase MnmA"/>
    <property type="match status" value="1"/>
</dbReference>
<dbReference type="InterPro" id="IPR014729">
    <property type="entry name" value="Rossmann-like_a/b/a_fold"/>
</dbReference>
<dbReference type="RefSeq" id="WP_107939123.1">
    <property type="nucleotide sequence ID" value="NZ_QANS01000002.1"/>
</dbReference>